<reference evidence="2 3" key="1">
    <citation type="submission" date="2023-02" db="EMBL/GenBank/DDBJ databases">
        <title>LHISI_Scaffold_Assembly.</title>
        <authorList>
            <person name="Stuart O.P."/>
            <person name="Cleave R."/>
            <person name="Magrath M.J.L."/>
            <person name="Mikheyev A.S."/>
        </authorList>
    </citation>
    <scope>NUCLEOTIDE SEQUENCE [LARGE SCALE GENOMIC DNA]</scope>
    <source>
        <strain evidence="2">Daus_M_001</strain>
        <tissue evidence="2">Leg muscle</tissue>
    </source>
</reference>
<dbReference type="PANTHER" id="PTHR10773:SF19">
    <property type="match status" value="1"/>
</dbReference>
<proteinExistence type="predicted"/>
<sequence>MWNVKYWDQDHSSDSGSELDDSDVGKTCKPEGNSSENDIDDPRGLHQDITSLSESTAAPEVLMDTEGKEQKKNTMHTRLEKKKKAKRNRSLGLEYTDCKGKVVSARSLKPTCQRNQFIAKQSIVVNPKYRRVTSTHKTPRGLNDGCYFDVYGKKLRVCKRYFMDTLDVGDKMIRNVIKNLDDVFVEPLKRGNHFNHKTLDPAITERIVKHINCIPRVESHYLRQQISRQYINSSKTIADLHRDYVTYYRNHNVQLGNHKAYRNIFVTRFNLGSFVPKKRPVFFLRIPVITKTCRKVTTNTRKNVSSAGRQNKWTQIDLKKWSALQPALACKLSCLHQAETFRNSTTNVGSRHTTSLYSTRVLALAIASFDTRAKLNVALIKLVPAYMPFCREIPIVLYSDNCSGQNINKFVVSLYTFAVISYDILSISRDFFYYWAHAM</sequence>
<organism evidence="2 3">
    <name type="scientific">Dryococelus australis</name>
    <dbReference type="NCBI Taxonomy" id="614101"/>
    <lineage>
        <taxon>Eukaryota</taxon>
        <taxon>Metazoa</taxon>
        <taxon>Ecdysozoa</taxon>
        <taxon>Arthropoda</taxon>
        <taxon>Hexapoda</taxon>
        <taxon>Insecta</taxon>
        <taxon>Pterygota</taxon>
        <taxon>Neoptera</taxon>
        <taxon>Polyneoptera</taxon>
        <taxon>Phasmatodea</taxon>
        <taxon>Verophasmatodea</taxon>
        <taxon>Anareolatae</taxon>
        <taxon>Phasmatidae</taxon>
        <taxon>Eurycanthinae</taxon>
        <taxon>Dryococelus</taxon>
    </lineage>
</organism>
<evidence type="ECO:0000256" key="1">
    <source>
        <dbReference type="SAM" id="MobiDB-lite"/>
    </source>
</evidence>
<evidence type="ECO:0000313" key="3">
    <source>
        <dbReference type="Proteomes" id="UP001159363"/>
    </source>
</evidence>
<dbReference type="PANTHER" id="PTHR10773">
    <property type="entry name" value="DNA-DIRECTED RNA POLYMERASES I, II, AND III SUBUNIT RPABC2"/>
    <property type="match status" value="1"/>
</dbReference>
<accession>A0ABQ9GXS1</accession>
<dbReference type="Proteomes" id="UP001159363">
    <property type="component" value="Chromosome 7"/>
</dbReference>
<evidence type="ECO:0000313" key="2">
    <source>
        <dbReference type="EMBL" id="KAJ8876802.1"/>
    </source>
</evidence>
<keyword evidence="3" id="KW-1185">Reference proteome</keyword>
<name>A0ABQ9GXS1_9NEOP</name>
<gene>
    <name evidence="2" type="ORF">PR048_021249</name>
</gene>
<feature type="compositionally biased region" description="Basic residues" evidence="1">
    <location>
        <begin position="73"/>
        <end position="86"/>
    </location>
</feature>
<comment type="caution">
    <text evidence="2">The sequence shown here is derived from an EMBL/GenBank/DDBJ whole genome shotgun (WGS) entry which is preliminary data.</text>
</comment>
<dbReference type="EMBL" id="JARBHB010000008">
    <property type="protein sequence ID" value="KAJ8876802.1"/>
    <property type="molecule type" value="Genomic_DNA"/>
</dbReference>
<protein>
    <submittedName>
        <fullName evidence="2">Uncharacterized protein</fullName>
    </submittedName>
</protein>
<feature type="region of interest" description="Disordered" evidence="1">
    <location>
        <begin position="1"/>
        <end position="86"/>
    </location>
</feature>